<comment type="caution">
    <text evidence="1">The sequence shown here is derived from an EMBL/GenBank/DDBJ whole genome shotgun (WGS) entry which is preliminary data.</text>
</comment>
<keyword evidence="2" id="KW-1185">Reference proteome</keyword>
<evidence type="ECO:0000313" key="2">
    <source>
        <dbReference type="Proteomes" id="UP000523087"/>
    </source>
</evidence>
<dbReference type="EMBL" id="JACDUT010000010">
    <property type="protein sequence ID" value="MBA2876266.1"/>
    <property type="molecule type" value="Genomic_DNA"/>
</dbReference>
<sequence>MARKGQTFHRYTEEFKQRAIHTYENEGMNYQE</sequence>
<reference evidence="1 2" key="1">
    <citation type="submission" date="2020-07" db="EMBL/GenBank/DDBJ databases">
        <title>Genomic Encyclopedia of Type Strains, Phase IV (KMG-IV): sequencing the most valuable type-strain genomes for metagenomic binning, comparative biology and taxonomic classification.</title>
        <authorList>
            <person name="Goeker M."/>
        </authorList>
    </citation>
    <scope>NUCLEOTIDE SEQUENCE [LARGE SCALE GENOMIC DNA]</scope>
    <source>
        <strain evidence="1 2">DSM 15730</strain>
    </source>
</reference>
<proteinExistence type="predicted"/>
<organism evidence="1 2">
    <name type="scientific">Thermaerobacillus caldiproteolyticus</name>
    <dbReference type="NCBI Taxonomy" id="247480"/>
    <lineage>
        <taxon>Bacteria</taxon>
        <taxon>Bacillati</taxon>
        <taxon>Bacillota</taxon>
        <taxon>Bacilli</taxon>
        <taxon>Bacillales</taxon>
        <taxon>Anoxybacillaceae</taxon>
        <taxon>Thermaerobacillus</taxon>
    </lineage>
</organism>
<name>A0A7W0C0V3_9BACL</name>
<accession>A0A7W0C0V3</accession>
<evidence type="ECO:0000313" key="1">
    <source>
        <dbReference type="EMBL" id="MBA2876266.1"/>
    </source>
</evidence>
<dbReference type="AlphaFoldDB" id="A0A7W0C0V3"/>
<dbReference type="Proteomes" id="UP000523087">
    <property type="component" value="Unassembled WGS sequence"/>
</dbReference>
<gene>
    <name evidence="1" type="ORF">HNR31_003061</name>
</gene>
<protein>
    <submittedName>
        <fullName evidence="1">Transposase-like protein</fullName>
    </submittedName>
</protein>